<proteinExistence type="predicted"/>
<sequence>MGFSSGMSSALAARGVERGSSSDLEINTIGLSIEGEQALELAKGKGGIGWGIESSDGSSYVGKVDVEGKTERLRSYLILTMRTVCY</sequence>
<evidence type="ECO:0000313" key="2">
    <source>
        <dbReference type="Proteomes" id="UP000829196"/>
    </source>
</evidence>
<comment type="caution">
    <text evidence="1">The sequence shown here is derived from an EMBL/GenBank/DDBJ whole genome shotgun (WGS) entry which is preliminary data.</text>
</comment>
<dbReference type="Proteomes" id="UP000829196">
    <property type="component" value="Unassembled WGS sequence"/>
</dbReference>
<name>A0A8T3A7T3_DENNO</name>
<reference evidence="1" key="1">
    <citation type="journal article" date="2022" name="Front. Genet.">
        <title>Chromosome-Scale Assembly of the Dendrobium nobile Genome Provides Insights Into the Molecular Mechanism of the Biosynthesis of the Medicinal Active Ingredient of Dendrobium.</title>
        <authorList>
            <person name="Xu Q."/>
            <person name="Niu S.-C."/>
            <person name="Li K.-L."/>
            <person name="Zheng P.-J."/>
            <person name="Zhang X.-J."/>
            <person name="Jia Y."/>
            <person name="Liu Y."/>
            <person name="Niu Y.-X."/>
            <person name="Yu L.-H."/>
            <person name="Chen D.-F."/>
            <person name="Zhang G.-Q."/>
        </authorList>
    </citation>
    <scope>NUCLEOTIDE SEQUENCE</scope>
    <source>
        <tissue evidence="1">Leaf</tissue>
    </source>
</reference>
<accession>A0A8T3A7T3</accession>
<protein>
    <submittedName>
        <fullName evidence="1">Uncharacterized protein</fullName>
    </submittedName>
</protein>
<gene>
    <name evidence="1" type="ORF">KFK09_026394</name>
</gene>
<dbReference type="EMBL" id="JAGYWB010000018">
    <property type="protein sequence ID" value="KAI0492129.1"/>
    <property type="molecule type" value="Genomic_DNA"/>
</dbReference>
<organism evidence="1 2">
    <name type="scientific">Dendrobium nobile</name>
    <name type="common">Orchid</name>
    <dbReference type="NCBI Taxonomy" id="94219"/>
    <lineage>
        <taxon>Eukaryota</taxon>
        <taxon>Viridiplantae</taxon>
        <taxon>Streptophyta</taxon>
        <taxon>Embryophyta</taxon>
        <taxon>Tracheophyta</taxon>
        <taxon>Spermatophyta</taxon>
        <taxon>Magnoliopsida</taxon>
        <taxon>Liliopsida</taxon>
        <taxon>Asparagales</taxon>
        <taxon>Orchidaceae</taxon>
        <taxon>Epidendroideae</taxon>
        <taxon>Malaxideae</taxon>
        <taxon>Dendrobiinae</taxon>
        <taxon>Dendrobium</taxon>
    </lineage>
</organism>
<keyword evidence="2" id="KW-1185">Reference proteome</keyword>
<dbReference type="AlphaFoldDB" id="A0A8T3A7T3"/>
<evidence type="ECO:0000313" key="1">
    <source>
        <dbReference type="EMBL" id="KAI0492129.1"/>
    </source>
</evidence>